<sequence length="52" mass="6463">MSRSNRHYTASLPHKKQTHELRFDRPWRKLYPAYRAFSILSLSKRVRSRYRL</sequence>
<organism evidence="1 2">
    <name type="scientific">Tolypothrix bouteillei VB521301</name>
    <dbReference type="NCBI Taxonomy" id="1479485"/>
    <lineage>
        <taxon>Bacteria</taxon>
        <taxon>Bacillati</taxon>
        <taxon>Cyanobacteriota</taxon>
        <taxon>Cyanophyceae</taxon>
        <taxon>Nostocales</taxon>
        <taxon>Tolypothrichaceae</taxon>
        <taxon>Tolypothrix</taxon>
    </lineage>
</organism>
<protein>
    <submittedName>
        <fullName evidence="1">Uncharacterized protein</fullName>
    </submittedName>
</protein>
<name>A0A8S9TG27_9CYAN</name>
<reference evidence="1" key="2">
    <citation type="submission" date="2019-11" db="EMBL/GenBank/DDBJ databases">
        <title>Improved Assembly of Tolypothrix boutellei genome.</title>
        <authorList>
            <person name="Sarangi A.N."/>
            <person name="Mukherjee M."/>
            <person name="Ghosh S."/>
            <person name="Singh D."/>
            <person name="Das A."/>
            <person name="Kant S."/>
            <person name="Prusty A."/>
            <person name="Tripathy S."/>
        </authorList>
    </citation>
    <scope>NUCLEOTIDE SEQUENCE</scope>
    <source>
        <strain evidence="1">VB521301</strain>
    </source>
</reference>
<evidence type="ECO:0000313" key="1">
    <source>
        <dbReference type="EMBL" id="KAF3890223.1"/>
    </source>
</evidence>
<dbReference type="Proteomes" id="UP000029738">
    <property type="component" value="Unassembled WGS sequence"/>
</dbReference>
<evidence type="ECO:0000313" key="2">
    <source>
        <dbReference type="Proteomes" id="UP000029738"/>
    </source>
</evidence>
<reference evidence="1" key="1">
    <citation type="journal article" date="2015" name="Genome Announc.">
        <title>Draft Genome Sequence of Tolypothrix boutellei Strain VB521301.</title>
        <authorList>
            <person name="Chandrababunaidu M.M."/>
            <person name="Singh D."/>
            <person name="Sen D."/>
            <person name="Bhan S."/>
            <person name="Das S."/>
            <person name="Gupta A."/>
            <person name="Adhikary S.P."/>
            <person name="Tripathy S."/>
        </authorList>
    </citation>
    <scope>NUCLEOTIDE SEQUENCE</scope>
    <source>
        <strain evidence="1">VB521301</strain>
    </source>
</reference>
<gene>
    <name evidence="1" type="ORF">DA73_0400035830</name>
</gene>
<comment type="caution">
    <text evidence="1">The sequence shown here is derived from an EMBL/GenBank/DDBJ whole genome shotgun (WGS) entry which is preliminary data.</text>
</comment>
<dbReference type="EMBL" id="JHEG04000001">
    <property type="protein sequence ID" value="KAF3890223.1"/>
    <property type="molecule type" value="Genomic_DNA"/>
</dbReference>
<accession>A0A8S9TG27</accession>
<dbReference type="AlphaFoldDB" id="A0A8S9TG27"/>
<proteinExistence type="predicted"/>
<dbReference type="RefSeq" id="WP_153021581.1">
    <property type="nucleotide sequence ID" value="NZ_JHEG04000001.1"/>
</dbReference>
<keyword evidence="2" id="KW-1185">Reference proteome</keyword>